<evidence type="ECO:0000313" key="3">
    <source>
        <dbReference type="Proteomes" id="UP000007486"/>
    </source>
</evidence>
<feature type="domain" description="HU" evidence="1">
    <location>
        <begin position="22"/>
        <end position="145"/>
    </location>
</feature>
<dbReference type="STRING" id="667015.Bacsa_1977"/>
<name>F0R2X7_PHOSB</name>
<proteinExistence type="predicted"/>
<dbReference type="KEGG" id="bsa:Bacsa_1977"/>
<dbReference type="eggNOG" id="COG0776">
    <property type="taxonomic scope" value="Bacteria"/>
</dbReference>
<organism evidence="2 3">
    <name type="scientific">Phocaeicola salanitronis (strain DSM 18170 / JCM 13657 / CCUG 60908 / BL78)</name>
    <name type="common">Bacteroides salanitronis</name>
    <dbReference type="NCBI Taxonomy" id="667015"/>
    <lineage>
        <taxon>Bacteria</taxon>
        <taxon>Pseudomonadati</taxon>
        <taxon>Bacteroidota</taxon>
        <taxon>Bacteroidia</taxon>
        <taxon>Bacteroidales</taxon>
        <taxon>Bacteroidaceae</taxon>
        <taxon>Phocaeicola</taxon>
    </lineage>
</organism>
<sequence length="169" mass="19263">MRLSALREEDNNNNLLNNLNMIKYSLVMRGEPRHPERPKRAFASAQCIKTLSLEEVARHIRAHGCAYSTGDFIAITKMLAEATAKLLKEGYQVELDDLGKFYITLGCEGAESMEAFQPDRHIKEVRVNWAPGEAFGNMREGVNFEESLKRHTERKLLRAERNGDSILEL</sequence>
<dbReference type="Proteomes" id="UP000007486">
    <property type="component" value="Chromosome"/>
</dbReference>
<gene>
    <name evidence="2" type="ordered locus">Bacsa_1977</name>
</gene>
<reference evidence="2 3" key="1">
    <citation type="journal article" date="2011" name="Stand. Genomic Sci.">
        <title>Complete genome sequence of Bacteroides salanitronis type strain (BL78).</title>
        <authorList>
            <person name="Gronow S."/>
            <person name="Held B."/>
            <person name="Lucas S."/>
            <person name="Lapidus A."/>
            <person name="Del Rio T.G."/>
            <person name="Nolan M."/>
            <person name="Tice H."/>
            <person name="Deshpande S."/>
            <person name="Cheng J.F."/>
            <person name="Pitluck S."/>
            <person name="Liolios K."/>
            <person name="Pagani I."/>
            <person name="Ivanova N."/>
            <person name="Mavromatis K."/>
            <person name="Pati A."/>
            <person name="Tapia R."/>
            <person name="Han C."/>
            <person name="Goodwin L."/>
            <person name="Chen A."/>
            <person name="Palaniappan K."/>
            <person name="Land M."/>
            <person name="Hauser L."/>
            <person name="Chang Y.J."/>
            <person name="Jeffries C.D."/>
            <person name="Brambilla E.M."/>
            <person name="Rohde M."/>
            <person name="Goker M."/>
            <person name="Detter J.C."/>
            <person name="Woyke T."/>
            <person name="Bristow J."/>
            <person name="Markowitz V."/>
            <person name="Hugenholtz P."/>
            <person name="Kyrpides N.C."/>
            <person name="Klenk H.P."/>
            <person name="Eisen J.A."/>
        </authorList>
    </citation>
    <scope>NUCLEOTIDE SEQUENCE [LARGE SCALE GENOMIC DNA]</scope>
    <source>
        <strain evidence="2 3">DSM 18170</strain>
    </source>
</reference>
<dbReference type="HOGENOM" id="CLU_112331_5_0_10"/>
<dbReference type="AlphaFoldDB" id="F0R2X7"/>
<dbReference type="EMBL" id="CP002530">
    <property type="protein sequence ID" value="ADY36533.1"/>
    <property type="molecule type" value="Genomic_DNA"/>
</dbReference>
<keyword evidence="3" id="KW-1185">Reference proteome</keyword>
<evidence type="ECO:0000259" key="1">
    <source>
        <dbReference type="Pfam" id="PF18291"/>
    </source>
</evidence>
<dbReference type="Pfam" id="PF18291">
    <property type="entry name" value="HU-HIG"/>
    <property type="match status" value="1"/>
</dbReference>
<evidence type="ECO:0000313" key="2">
    <source>
        <dbReference type="EMBL" id="ADY36533.1"/>
    </source>
</evidence>
<protein>
    <recommendedName>
        <fullName evidence="1">HU domain-containing protein</fullName>
    </recommendedName>
</protein>
<accession>F0R2X7</accession>
<dbReference type="InterPro" id="IPR041607">
    <property type="entry name" value="HU-HIG"/>
</dbReference>